<dbReference type="InterPro" id="IPR036897">
    <property type="entry name" value="CarbamoylP_synth_lsu_oligo_sf"/>
</dbReference>
<dbReference type="FunFam" id="3.40.50.20:FF:000003">
    <property type="entry name" value="Carbamoyl-phosphate synthase large chain"/>
    <property type="match status" value="1"/>
</dbReference>
<dbReference type="InterPro" id="IPR011761">
    <property type="entry name" value="ATP-grasp"/>
</dbReference>
<evidence type="ECO:0000256" key="1">
    <source>
        <dbReference type="ARBA" id="ARBA00009799"/>
    </source>
</evidence>
<proteinExistence type="inferred from homology"/>
<dbReference type="InterPro" id="IPR016185">
    <property type="entry name" value="PreATP-grasp_dom_sf"/>
</dbReference>
<protein>
    <submittedName>
        <fullName evidence="12">Carbamoyl-phosphate synthase large subunit</fullName>
        <ecNumber evidence="12">6.3.5.5</ecNumber>
    </submittedName>
</protein>
<dbReference type="SMART" id="SM01096">
    <property type="entry name" value="CPSase_L_D3"/>
    <property type="match status" value="1"/>
</dbReference>
<comment type="similarity">
    <text evidence="1">Belongs to the CarB family.</text>
</comment>
<evidence type="ECO:0000256" key="4">
    <source>
        <dbReference type="ARBA" id="ARBA00022741"/>
    </source>
</evidence>
<keyword evidence="5 10" id="KW-0067">ATP-binding</keyword>
<feature type="non-terminal residue" evidence="12">
    <location>
        <position position="1"/>
    </location>
</feature>
<comment type="caution">
    <text evidence="12">The sequence shown here is derived from an EMBL/GenBank/DDBJ whole genome shotgun (WGS) entry which is preliminary data.</text>
</comment>
<evidence type="ECO:0000256" key="9">
    <source>
        <dbReference type="ARBA" id="ARBA00047359"/>
    </source>
</evidence>
<evidence type="ECO:0000256" key="8">
    <source>
        <dbReference type="ARBA" id="ARBA00023211"/>
    </source>
</evidence>
<dbReference type="FunFam" id="3.30.1490.20:FF:000001">
    <property type="entry name" value="Carbamoyl-phosphate synthase large chain"/>
    <property type="match status" value="1"/>
</dbReference>
<dbReference type="Pfam" id="PF25596">
    <property type="entry name" value="CPSase_L_D1"/>
    <property type="match status" value="1"/>
</dbReference>
<dbReference type="GO" id="GO:0004087">
    <property type="term" value="F:carbamoyl-phosphate synthase (ammonia) activity"/>
    <property type="evidence" value="ECO:0007669"/>
    <property type="project" value="UniProtKB-EC"/>
</dbReference>
<dbReference type="GO" id="GO:0046872">
    <property type="term" value="F:metal ion binding"/>
    <property type="evidence" value="ECO:0007669"/>
    <property type="project" value="UniProtKB-KW"/>
</dbReference>
<dbReference type="InterPro" id="IPR005483">
    <property type="entry name" value="CPSase_dom"/>
</dbReference>
<evidence type="ECO:0000313" key="13">
    <source>
        <dbReference type="Proteomes" id="UP000284508"/>
    </source>
</evidence>
<dbReference type="Gene3D" id="3.40.50.20">
    <property type="match status" value="1"/>
</dbReference>
<evidence type="ECO:0000256" key="7">
    <source>
        <dbReference type="ARBA" id="ARBA00022975"/>
    </source>
</evidence>
<sequence>GATGFDPKVSLDDPEALTKIRRELKDAGAERIWYIADAFRAGLSVDGVFNLTNIDRWFLVQIEELVRLEEKVAEVGITGLHAEFLRQLKRKGFADARLAKLAGVREAEIRKLRDQYDLHPVYKRVDTCAAEFATDTAYMYSTYEEECEANPSTDREKIMVLGGGPNRIGQGIEFDYCCVHASLALREDGYETIMVNCNPETVSTDYDTSDRLYFEPVTLEDVLEIVRIEKPKGVIVQYGGQTPLKLARALEAAGVPVIGTSPDAIDRAEDRERFQHAVERLKLKQPANATVTTIEMAVEKAKEIGYPLVVRPSYVLGGRAMEIVYDEADLRRYFQTAVSVSNDAPVLLDHFLDDAVEVDVDAICDGEMVLIGGIMEHIEQAGVHSGDSACSLPAYTLSQEIQDVMRQQVQKLAFELQ</sequence>
<dbReference type="PROSITE" id="PS00866">
    <property type="entry name" value="CPSASE_1"/>
    <property type="match status" value="1"/>
</dbReference>
<evidence type="ECO:0000256" key="6">
    <source>
        <dbReference type="ARBA" id="ARBA00022842"/>
    </source>
</evidence>
<dbReference type="Proteomes" id="UP000284508">
    <property type="component" value="Unassembled WGS sequence"/>
</dbReference>
<reference evidence="12 13" key="1">
    <citation type="journal article" date="2018" name="BMC Microbiol.">
        <title>Genome sequencing of strains of the most prevalent clonal group of O1:K1:H7 Escherichia coli that causes neonatal meningitis in France.</title>
        <authorList>
            <person name="Geslain G."/>
            <person name="Birgy A."/>
            <person name="Adiba S."/>
            <person name="Magnan M."/>
            <person name="Courroux C."/>
            <person name="Levy C."/>
            <person name="Cohen R."/>
            <person name="Bidet P."/>
            <person name="Bonacorsi S."/>
        </authorList>
    </citation>
    <scope>NUCLEOTIDE SEQUENCE [LARGE SCALE GENOMIC DNA]</scope>
    <source>
        <strain evidence="12 13">S308</strain>
    </source>
</reference>
<dbReference type="NCBIfam" id="NF003671">
    <property type="entry name" value="PRK05294.1"/>
    <property type="match status" value="1"/>
</dbReference>
<comment type="catalytic activity">
    <reaction evidence="9">
        <text>hydrogencarbonate + NH4(+) + 2 ATP = carbamoyl phosphate + 2 ADP + phosphate + 2 H(+)</text>
        <dbReference type="Rhea" id="RHEA:18029"/>
        <dbReference type="ChEBI" id="CHEBI:15378"/>
        <dbReference type="ChEBI" id="CHEBI:17544"/>
        <dbReference type="ChEBI" id="CHEBI:28938"/>
        <dbReference type="ChEBI" id="CHEBI:30616"/>
        <dbReference type="ChEBI" id="CHEBI:43474"/>
        <dbReference type="ChEBI" id="CHEBI:58228"/>
        <dbReference type="ChEBI" id="CHEBI:456216"/>
        <dbReference type="EC" id="6.3.4.16"/>
    </reaction>
</comment>
<dbReference type="PANTHER" id="PTHR11405:SF53">
    <property type="entry name" value="CARBAMOYL-PHOSPHATE SYNTHASE [AMMONIA], MITOCHONDRIAL"/>
    <property type="match status" value="1"/>
</dbReference>
<dbReference type="EC" id="6.3.5.5" evidence="12"/>
<dbReference type="GO" id="GO:0005524">
    <property type="term" value="F:ATP binding"/>
    <property type="evidence" value="ECO:0007669"/>
    <property type="project" value="UniProtKB-UniRule"/>
</dbReference>
<keyword evidence="2 12" id="KW-0436">Ligase</keyword>
<keyword evidence="6" id="KW-0460">Magnesium</keyword>
<gene>
    <name evidence="12" type="ORF">D3C88_22065</name>
</gene>
<keyword evidence="8" id="KW-0464">Manganese</keyword>
<dbReference type="PANTHER" id="PTHR11405">
    <property type="entry name" value="CARBAMOYLTRANSFERASE FAMILY MEMBER"/>
    <property type="match status" value="1"/>
</dbReference>
<dbReference type="Pfam" id="PF02786">
    <property type="entry name" value="CPSase_L_D2"/>
    <property type="match status" value="1"/>
</dbReference>
<dbReference type="GO" id="GO:0006541">
    <property type="term" value="P:glutamine metabolic process"/>
    <property type="evidence" value="ECO:0007669"/>
    <property type="project" value="TreeGrafter"/>
</dbReference>
<dbReference type="InterPro" id="IPR005480">
    <property type="entry name" value="CPSase_lsu_oligo"/>
</dbReference>
<evidence type="ECO:0000313" key="12">
    <source>
        <dbReference type="EMBL" id="RIB39790.1"/>
    </source>
</evidence>
<evidence type="ECO:0000256" key="5">
    <source>
        <dbReference type="ARBA" id="ARBA00022840"/>
    </source>
</evidence>
<dbReference type="EMBL" id="QXHA01001453">
    <property type="protein sequence ID" value="RIB39790.1"/>
    <property type="molecule type" value="Genomic_DNA"/>
</dbReference>
<dbReference type="Gene3D" id="3.30.470.20">
    <property type="entry name" value="ATP-grasp fold, B domain"/>
    <property type="match status" value="1"/>
</dbReference>
<dbReference type="SUPFAM" id="SSF48108">
    <property type="entry name" value="Carbamoyl phosphate synthetase, large subunit connection domain"/>
    <property type="match status" value="1"/>
</dbReference>
<name>A0A418GFX2_ECOLX</name>
<dbReference type="Pfam" id="PF02787">
    <property type="entry name" value="CPSase_L_D3"/>
    <property type="match status" value="1"/>
</dbReference>
<dbReference type="PRINTS" id="PR00098">
    <property type="entry name" value="CPSASE"/>
</dbReference>
<accession>A0A418GFX2</accession>
<dbReference type="Gene3D" id="1.10.1030.10">
    <property type="entry name" value="Carbamoyl-phosphate synthetase, large subunit oligomerisation domain"/>
    <property type="match status" value="1"/>
</dbReference>
<evidence type="ECO:0000256" key="10">
    <source>
        <dbReference type="PROSITE-ProRule" id="PRU00409"/>
    </source>
</evidence>
<keyword evidence="4 10" id="KW-0547">Nucleotide-binding</keyword>
<dbReference type="SUPFAM" id="SSF56059">
    <property type="entry name" value="Glutathione synthetase ATP-binding domain-like"/>
    <property type="match status" value="1"/>
</dbReference>
<evidence type="ECO:0000256" key="2">
    <source>
        <dbReference type="ARBA" id="ARBA00022598"/>
    </source>
</evidence>
<dbReference type="GO" id="GO:0004088">
    <property type="term" value="F:carbamoyl-phosphate synthase (glutamine-hydrolyzing) activity"/>
    <property type="evidence" value="ECO:0007669"/>
    <property type="project" value="UniProtKB-EC"/>
</dbReference>
<dbReference type="SUPFAM" id="SSF52440">
    <property type="entry name" value="PreATP-grasp domain"/>
    <property type="match status" value="1"/>
</dbReference>
<keyword evidence="3" id="KW-0479">Metal-binding</keyword>
<dbReference type="GO" id="GO:0006221">
    <property type="term" value="P:pyrimidine nucleotide biosynthetic process"/>
    <property type="evidence" value="ECO:0007669"/>
    <property type="project" value="UniProtKB-KW"/>
</dbReference>
<feature type="domain" description="ATP-grasp" evidence="11">
    <location>
        <begin position="275"/>
        <end position="367"/>
    </location>
</feature>
<feature type="non-terminal residue" evidence="12">
    <location>
        <position position="417"/>
    </location>
</feature>
<dbReference type="PROSITE" id="PS50975">
    <property type="entry name" value="ATP_GRASP"/>
    <property type="match status" value="1"/>
</dbReference>
<dbReference type="FunFam" id="1.10.1030.10:FF:000002">
    <property type="entry name" value="Carbamoyl-phosphate synthase large chain"/>
    <property type="match status" value="1"/>
</dbReference>
<dbReference type="InterPro" id="IPR005479">
    <property type="entry name" value="CPAse_ATP-bd"/>
</dbReference>
<keyword evidence="7" id="KW-0665">Pyrimidine biosynthesis</keyword>
<evidence type="ECO:0000256" key="3">
    <source>
        <dbReference type="ARBA" id="ARBA00022723"/>
    </source>
</evidence>
<organism evidence="12 13">
    <name type="scientific">Escherichia coli</name>
    <dbReference type="NCBI Taxonomy" id="562"/>
    <lineage>
        <taxon>Bacteria</taxon>
        <taxon>Pseudomonadati</taxon>
        <taxon>Pseudomonadota</taxon>
        <taxon>Gammaproteobacteria</taxon>
        <taxon>Enterobacterales</taxon>
        <taxon>Enterobacteriaceae</taxon>
        <taxon>Escherichia</taxon>
    </lineage>
</organism>
<evidence type="ECO:0000259" key="11">
    <source>
        <dbReference type="PROSITE" id="PS50975"/>
    </source>
</evidence>
<dbReference type="AlphaFoldDB" id="A0A418GFX2"/>
<dbReference type="InterPro" id="IPR058047">
    <property type="entry name" value="CPSase_preATP-grasp"/>
</dbReference>
<dbReference type="GO" id="GO:0005737">
    <property type="term" value="C:cytoplasm"/>
    <property type="evidence" value="ECO:0007669"/>
    <property type="project" value="TreeGrafter"/>
</dbReference>